<reference evidence="2" key="1">
    <citation type="submission" date="2022-10" db="EMBL/GenBank/DDBJ databases">
        <title>Two novel species of Flavobacterium.</title>
        <authorList>
            <person name="Liu Q."/>
            <person name="Xin Y.-H."/>
        </authorList>
    </citation>
    <scope>NUCLEOTIDE SEQUENCE</scope>
    <source>
        <strain evidence="2">LS1R49</strain>
    </source>
</reference>
<comment type="caution">
    <text evidence="2">The sequence shown here is derived from an EMBL/GenBank/DDBJ whole genome shotgun (WGS) entry which is preliminary data.</text>
</comment>
<dbReference type="Pfam" id="PF14391">
    <property type="entry name" value="DUF4421"/>
    <property type="match status" value="1"/>
</dbReference>
<evidence type="ECO:0000313" key="2">
    <source>
        <dbReference type="EMBL" id="MCV9926697.1"/>
    </source>
</evidence>
<keyword evidence="1" id="KW-0732">Signal</keyword>
<evidence type="ECO:0000256" key="1">
    <source>
        <dbReference type="SAM" id="SignalP"/>
    </source>
</evidence>
<protein>
    <submittedName>
        <fullName evidence="2">DUF4421 domain-containing protein</fullName>
    </submittedName>
</protein>
<feature type="chain" id="PRO_5040951900" evidence="1">
    <location>
        <begin position="20"/>
        <end position="317"/>
    </location>
</feature>
<dbReference type="Proteomes" id="UP001151079">
    <property type="component" value="Unassembled WGS sequence"/>
</dbReference>
<gene>
    <name evidence="2" type="ORF">OIU83_03505</name>
</gene>
<sequence length="317" mass="36545">MKSYFSLFLLFLLPYFCQAQIDTTYIKPFENKLSLRTYFSMKLISMEQEVDGKVKNFMPNTPMSLGFGVSINNTIINLSYGYGLNFMKDKDKGRTKAFDFQIHNYGRKFIIDLFVQKYRGFYTADQNDKNIELYPDLNIQQYGAFGQYVFNNKKFSYKAAFNQNERQLKSAGSFLLGGGVYFTKIGSDSSFVHKDKNSLRNFQFGVSGGYAYTWAINKRWFASGSITVGANLSTERINDFGKKKIEIYPTFFPRTAIGYNKERWSLGLSYVNNLIFSSFSDNNNNNSSNISLSSGNFQIAYIWRLDSNPFWGKKKSN</sequence>
<keyword evidence="3" id="KW-1185">Reference proteome</keyword>
<evidence type="ECO:0000313" key="3">
    <source>
        <dbReference type="Proteomes" id="UP001151079"/>
    </source>
</evidence>
<feature type="signal peptide" evidence="1">
    <location>
        <begin position="1"/>
        <end position="19"/>
    </location>
</feature>
<organism evidence="2 3">
    <name type="scientific">Flavobacterium shii</name>
    <dbReference type="NCBI Taxonomy" id="2987687"/>
    <lineage>
        <taxon>Bacteria</taxon>
        <taxon>Pseudomonadati</taxon>
        <taxon>Bacteroidota</taxon>
        <taxon>Flavobacteriia</taxon>
        <taxon>Flavobacteriales</taxon>
        <taxon>Flavobacteriaceae</taxon>
        <taxon>Flavobacterium</taxon>
    </lineage>
</organism>
<dbReference type="AlphaFoldDB" id="A0A9X3C599"/>
<dbReference type="EMBL" id="JAOZEW010000002">
    <property type="protein sequence ID" value="MCV9926697.1"/>
    <property type="molecule type" value="Genomic_DNA"/>
</dbReference>
<proteinExistence type="predicted"/>
<accession>A0A9X3C599</accession>
<name>A0A9X3C599_9FLAO</name>
<dbReference type="InterPro" id="IPR025535">
    <property type="entry name" value="DUF4421"/>
</dbReference>